<proteinExistence type="predicted"/>
<name>K7ZF71_BDEBC</name>
<gene>
    <name evidence="2" type="ORF">Bdt_1531</name>
</gene>
<dbReference type="InterPro" id="IPR011873">
    <property type="entry name" value="CHP02147"/>
</dbReference>
<organism evidence="2 3">
    <name type="scientific">Bdellovibrio bacteriovorus str. Tiberius</name>
    <dbReference type="NCBI Taxonomy" id="1069642"/>
    <lineage>
        <taxon>Bacteria</taxon>
        <taxon>Pseudomonadati</taxon>
        <taxon>Bdellovibrionota</taxon>
        <taxon>Bdellovibrionia</taxon>
        <taxon>Bdellovibrionales</taxon>
        <taxon>Pseudobdellovibrionaceae</taxon>
        <taxon>Bdellovibrio</taxon>
    </lineage>
</organism>
<dbReference type="KEGG" id="bbat:Bdt_1531"/>
<sequence>MLDIYNYDDYRLFFKDVLQSQERTDKKYRGRLVEAMRISTSLFSQILKGEKNLSSEQGLEAAAFFGFGDKETDVFMLMIELGRAGSVKLQSRIKGKIQVLQAEAKSISARVPKDVVLSDVDKATYYSSWLYTGVRNLLPTPVGKELKTIAEKLGVPLEKVDTAIQFLIEVGLCERKNGQLFYKQGFTHLDSTHPMILRHHQNWRQRAISKMDFYKDPHVHYTSPMSLSAEGAQKIRDYLRANIKEIINLSREGSPEVGYCLNIDWYEY</sequence>
<dbReference type="AlphaFoldDB" id="K7ZF71"/>
<evidence type="ECO:0000313" key="3">
    <source>
        <dbReference type="Proteomes" id="UP000010074"/>
    </source>
</evidence>
<dbReference type="NCBIfam" id="TIGR02147">
    <property type="entry name" value="Fsuc_second"/>
    <property type="match status" value="1"/>
</dbReference>
<protein>
    <recommendedName>
        <fullName evidence="1">DUF4423 domain-containing protein</fullName>
    </recommendedName>
</protein>
<accession>K7ZF71</accession>
<dbReference type="PATRIC" id="fig|1069642.3.peg.1513"/>
<dbReference type="HOGENOM" id="CLU_1036919_0_0_7"/>
<dbReference type="OrthoDB" id="5290839at2"/>
<reference evidence="2 3" key="1">
    <citation type="journal article" date="2012" name="BMC Genomics">
        <title>Genome analysis of a simultaneously predatory and prey-independent, novel Bdellovibrio bacteriovorus from the River Tiber, supports in silico predictions of both ancient and recent lateral gene transfer from diverse bacteria.</title>
        <authorList>
            <person name="Hobley L."/>
            <person name="Lerner T.R."/>
            <person name="Williams L.E."/>
            <person name="Lambert C."/>
            <person name="Till R."/>
            <person name="Milner D.S."/>
            <person name="Basford S.M."/>
            <person name="Capeness M.J."/>
            <person name="Fenton A.K."/>
            <person name="Atterbury R.J."/>
            <person name="Harris M.A."/>
            <person name="Sockett R.E."/>
        </authorList>
    </citation>
    <scope>NUCLEOTIDE SEQUENCE [LARGE SCALE GENOMIC DNA]</scope>
    <source>
        <strain evidence="2 3">Tiberius</strain>
    </source>
</reference>
<dbReference type="EMBL" id="CP002930">
    <property type="protein sequence ID" value="AFY01227.1"/>
    <property type="molecule type" value="Genomic_DNA"/>
</dbReference>
<dbReference type="InterPro" id="IPR025537">
    <property type="entry name" value="DUF4423"/>
</dbReference>
<evidence type="ECO:0000313" key="2">
    <source>
        <dbReference type="EMBL" id="AFY01227.1"/>
    </source>
</evidence>
<dbReference type="STRING" id="1069642.Bdt_1531"/>
<dbReference type="RefSeq" id="WP_015090685.1">
    <property type="nucleotide sequence ID" value="NC_019567.1"/>
</dbReference>
<dbReference type="Proteomes" id="UP000010074">
    <property type="component" value="Chromosome"/>
</dbReference>
<feature type="domain" description="DUF4423" evidence="1">
    <location>
        <begin position="116"/>
        <end position="266"/>
    </location>
</feature>
<dbReference type="Pfam" id="PF14394">
    <property type="entry name" value="DUF4423"/>
    <property type="match status" value="1"/>
</dbReference>
<evidence type="ECO:0000259" key="1">
    <source>
        <dbReference type="Pfam" id="PF14394"/>
    </source>
</evidence>